<proteinExistence type="predicted"/>
<gene>
    <name evidence="2" type="primary">P0431G06.29</name>
</gene>
<sequence length="105" mass="11241">MGSAARAVMVAVNADPRQGPQARVGAGRIWRRCRRRWHPATTTSETTVADGDLGSYSGSDDGGDGGWRRSRRRLATTAAPGNDDLGSSGVWQWRLDDDGSGQRKG</sequence>
<dbReference type="EMBL" id="AP003683">
    <property type="protein sequence ID" value="BAD87864.1"/>
    <property type="molecule type" value="Genomic_DNA"/>
</dbReference>
<evidence type="ECO:0000313" key="2">
    <source>
        <dbReference type="EMBL" id="BAD87864.1"/>
    </source>
</evidence>
<organism evidence="2">
    <name type="scientific">Oryza sativa subsp. japonica</name>
    <name type="common">Rice</name>
    <dbReference type="NCBI Taxonomy" id="39947"/>
    <lineage>
        <taxon>Eukaryota</taxon>
        <taxon>Viridiplantae</taxon>
        <taxon>Streptophyta</taxon>
        <taxon>Embryophyta</taxon>
        <taxon>Tracheophyta</taxon>
        <taxon>Spermatophyta</taxon>
        <taxon>Magnoliopsida</taxon>
        <taxon>Liliopsida</taxon>
        <taxon>Poales</taxon>
        <taxon>Poaceae</taxon>
        <taxon>BOP clade</taxon>
        <taxon>Oryzoideae</taxon>
        <taxon>Oryzeae</taxon>
        <taxon>Oryzinae</taxon>
        <taxon>Oryza</taxon>
        <taxon>Oryza sativa</taxon>
    </lineage>
</organism>
<dbReference type="AlphaFoldDB" id="Q5JKZ3"/>
<feature type="compositionally biased region" description="Low complexity" evidence="1">
    <location>
        <begin position="50"/>
        <end position="59"/>
    </location>
</feature>
<evidence type="ECO:0000256" key="1">
    <source>
        <dbReference type="SAM" id="MobiDB-lite"/>
    </source>
</evidence>
<feature type="compositionally biased region" description="Basic and acidic residues" evidence="1">
    <location>
        <begin position="94"/>
        <end position="105"/>
    </location>
</feature>
<accession>Q5JKZ3</accession>
<feature type="region of interest" description="Disordered" evidence="1">
    <location>
        <begin position="39"/>
        <end position="105"/>
    </location>
</feature>
<protein>
    <submittedName>
        <fullName evidence="2">Uncharacterized protein P0431G06.29</fullName>
    </submittedName>
</protein>
<reference evidence="2" key="1">
    <citation type="journal article" date="2002" name="Nature">
        <title>The genome sequence and structure of rice chromosome 1.</title>
        <authorList>
            <person name="Sasaki T."/>
            <person name="Matsumoto T."/>
            <person name="Yamamoto K."/>
            <person name="Sakata K."/>
            <person name="Baba T."/>
            <person name="Katayose Y."/>
            <person name="Wu J."/>
            <person name="Niimura Y."/>
            <person name="Cheng Z."/>
            <person name="Nagamura Y."/>
            <person name="Antonio B.A."/>
            <person name="Kanamori H."/>
            <person name="Hosokawa S."/>
            <person name="Masukawa M."/>
            <person name="Arikawa K."/>
            <person name="Chiden Y."/>
            <person name="Hayashi M."/>
            <person name="Okamoto M."/>
            <person name="Ando T."/>
            <person name="Aoki H."/>
            <person name="Arita K."/>
            <person name="Hamada M."/>
            <person name="Harada C."/>
            <person name="Hijishita S."/>
            <person name="Honda M."/>
            <person name="Ichikawa Y."/>
            <person name="Idonuma A."/>
            <person name="Iijima M."/>
            <person name="Ikeda M."/>
            <person name="Ikeno M."/>
            <person name="Itoh S."/>
            <person name="Itoh T."/>
            <person name="Itoh Y."/>
            <person name="Itoh Y."/>
            <person name="Iwabuchi A."/>
            <person name="Kamiya K."/>
            <person name="Karasawa W."/>
            <person name="Katagiri S."/>
            <person name="Kikuta A."/>
            <person name="Kobayashi N."/>
            <person name="Kono I."/>
            <person name="Machita K."/>
            <person name="Maehara T."/>
            <person name="Mizuno H."/>
            <person name="Mizubayashi T."/>
            <person name="Mukai Y."/>
            <person name="Nagasaki H."/>
            <person name="Nakashima M."/>
            <person name="Nakama Y."/>
            <person name="Nakamichi Y."/>
            <person name="Nakamura M."/>
            <person name="Namiki N."/>
            <person name="Negishi M."/>
            <person name="Ohta I."/>
            <person name="Ono N."/>
            <person name="Saji S."/>
            <person name="Sakai K."/>
            <person name="Shibata M."/>
            <person name="Shimokawa T."/>
            <person name="Shomura A."/>
            <person name="Song J."/>
            <person name="Takazaki Y."/>
            <person name="Terasawa K."/>
            <person name="Tsuji K."/>
            <person name="Waki K."/>
            <person name="Yamagata H."/>
            <person name="Yamane H."/>
            <person name="Yoshiki S."/>
            <person name="Yoshihara R."/>
            <person name="Yukawa K."/>
            <person name="Zhong H."/>
            <person name="Iwama H."/>
            <person name="Endo T."/>
            <person name="Ito H."/>
            <person name="Hahn J.H."/>
            <person name="Kim H.I."/>
            <person name="Eun M.Y."/>
            <person name="Yano M."/>
            <person name="Jiang J."/>
            <person name="Gojobori T."/>
        </authorList>
    </citation>
    <scope>NUCLEOTIDE SEQUENCE [LARGE SCALE GENOMIC DNA]</scope>
</reference>
<dbReference type="Proteomes" id="UP000817658">
    <property type="component" value="Chromosome 1"/>
</dbReference>
<name>Q5JKZ3_ORYSJ</name>